<comment type="caution">
    <text evidence="2">The sequence shown here is derived from an EMBL/GenBank/DDBJ whole genome shotgun (WGS) entry which is preliminary data.</text>
</comment>
<keyword evidence="3" id="KW-1185">Reference proteome</keyword>
<organism evidence="2 3">
    <name type="scientific">Tropilaelaps mercedesae</name>
    <dbReference type="NCBI Taxonomy" id="418985"/>
    <lineage>
        <taxon>Eukaryota</taxon>
        <taxon>Metazoa</taxon>
        <taxon>Ecdysozoa</taxon>
        <taxon>Arthropoda</taxon>
        <taxon>Chelicerata</taxon>
        <taxon>Arachnida</taxon>
        <taxon>Acari</taxon>
        <taxon>Parasitiformes</taxon>
        <taxon>Mesostigmata</taxon>
        <taxon>Gamasina</taxon>
        <taxon>Dermanyssoidea</taxon>
        <taxon>Laelapidae</taxon>
        <taxon>Tropilaelaps</taxon>
    </lineage>
</organism>
<dbReference type="AlphaFoldDB" id="A0A1V9WZ09"/>
<sequence>MNLFHLSNDTAILNSTSTNGVRKADALTGTVVPRASSSGDGDAFKIHSRIRRRTSHCPMEVSGDGGRRSEGDLLLQYPFVQSDCFVQLERLDAPDVHAGDWQDDKLETLSSIFNPPSCSTSIGETSFGSEVTRNGLEDIDETIQLTDPSAVVDDAAATASEQAQLNIAHGESTIRTHLELAVHRSEARSELATRTQEHADPQRTPKTDREISEKSTPSNMLRNLSLASVASSAKSPSTSLSSQNETPIRKRLRELGLLQKLGSAERRAFSERSTYGHNPSESPNGNTRTRRHSDKGRNIDDGNGQSSMMKRFAAMDIASTPTKRSRNSSVRLQKERTVQVFATPSRPVRTLEDALTPTMSLGHIVQIYSFSRQHPLLLTNFRL</sequence>
<dbReference type="Proteomes" id="UP000192247">
    <property type="component" value="Unassembled WGS sequence"/>
</dbReference>
<feature type="compositionally biased region" description="Polar residues" evidence="1">
    <location>
        <begin position="271"/>
        <end position="287"/>
    </location>
</feature>
<protein>
    <submittedName>
        <fullName evidence="2">Uncharacterized protein</fullName>
    </submittedName>
</protein>
<accession>A0A1V9WZ09</accession>
<feature type="compositionally biased region" description="Low complexity" evidence="1">
    <location>
        <begin position="224"/>
        <end position="242"/>
    </location>
</feature>
<name>A0A1V9WZ09_9ACAR</name>
<gene>
    <name evidence="2" type="ORF">BIW11_14147</name>
</gene>
<feature type="region of interest" description="Disordered" evidence="1">
    <location>
        <begin position="265"/>
        <end position="307"/>
    </location>
</feature>
<evidence type="ECO:0000256" key="1">
    <source>
        <dbReference type="SAM" id="MobiDB-lite"/>
    </source>
</evidence>
<dbReference type="EMBL" id="MNPL01032437">
    <property type="protein sequence ID" value="OQR66454.1"/>
    <property type="molecule type" value="Genomic_DNA"/>
</dbReference>
<reference evidence="2 3" key="1">
    <citation type="journal article" date="2017" name="Gigascience">
        <title>Draft genome of the honey bee ectoparasitic mite, Tropilaelaps mercedesae, is shaped by the parasitic life history.</title>
        <authorList>
            <person name="Dong X."/>
            <person name="Armstrong S.D."/>
            <person name="Xia D."/>
            <person name="Makepeace B.L."/>
            <person name="Darby A.C."/>
            <person name="Kadowaki T."/>
        </authorList>
    </citation>
    <scope>NUCLEOTIDE SEQUENCE [LARGE SCALE GENOMIC DNA]</scope>
    <source>
        <strain evidence="2">Wuxi-XJTLU</strain>
    </source>
</reference>
<dbReference type="OrthoDB" id="10670866at2759"/>
<feature type="compositionally biased region" description="Basic and acidic residues" evidence="1">
    <location>
        <begin position="185"/>
        <end position="213"/>
    </location>
</feature>
<proteinExistence type="predicted"/>
<dbReference type="InParanoid" id="A0A1V9WZ09"/>
<evidence type="ECO:0000313" key="3">
    <source>
        <dbReference type="Proteomes" id="UP000192247"/>
    </source>
</evidence>
<evidence type="ECO:0000313" key="2">
    <source>
        <dbReference type="EMBL" id="OQR66454.1"/>
    </source>
</evidence>
<feature type="region of interest" description="Disordered" evidence="1">
    <location>
        <begin position="185"/>
        <end position="248"/>
    </location>
</feature>